<dbReference type="InterPro" id="IPR023801">
    <property type="entry name" value="His_deacetylse_dom"/>
</dbReference>
<reference evidence="3 4" key="1">
    <citation type="submission" date="2024-06" db="EMBL/GenBank/DDBJ databases">
        <authorList>
            <person name="Campbell A.G."/>
        </authorList>
    </citation>
    <scope>NUCLEOTIDE SEQUENCE [LARGE SCALE GENOMIC DNA]</scope>
    <source>
        <strain evidence="3 4">EM12</strain>
    </source>
</reference>
<dbReference type="InterPro" id="IPR037138">
    <property type="entry name" value="His_deacetylse_dom_sf"/>
</dbReference>
<keyword evidence="4" id="KW-1185">Reference proteome</keyword>
<dbReference type="SUPFAM" id="SSF52768">
    <property type="entry name" value="Arginase/deacetylase"/>
    <property type="match status" value="1"/>
</dbReference>
<feature type="domain" description="Histone deacetylase" evidence="2">
    <location>
        <begin position="20"/>
        <end position="306"/>
    </location>
</feature>
<dbReference type="PANTHER" id="PTHR10625">
    <property type="entry name" value="HISTONE DEACETYLASE HDAC1-RELATED"/>
    <property type="match status" value="1"/>
</dbReference>
<dbReference type="Pfam" id="PF00850">
    <property type="entry name" value="Hist_deacetyl"/>
    <property type="match status" value="1"/>
</dbReference>
<organism evidence="3 4">
    <name type="scientific">Methylorubrum podarium</name>
    <dbReference type="NCBI Taxonomy" id="200476"/>
    <lineage>
        <taxon>Bacteria</taxon>
        <taxon>Pseudomonadati</taxon>
        <taxon>Pseudomonadota</taxon>
        <taxon>Alphaproteobacteria</taxon>
        <taxon>Hyphomicrobiales</taxon>
        <taxon>Methylobacteriaceae</taxon>
        <taxon>Methylorubrum</taxon>
    </lineage>
</organism>
<accession>A0ABV1QLD0</accession>
<comment type="caution">
    <text evidence="3">The sequence shown here is derived from an EMBL/GenBank/DDBJ whole genome shotgun (WGS) entry which is preliminary data.</text>
</comment>
<dbReference type="Proteomes" id="UP001480955">
    <property type="component" value="Unassembled WGS sequence"/>
</dbReference>
<dbReference type="CDD" id="cd11599">
    <property type="entry name" value="HDAC_classII_2"/>
    <property type="match status" value="1"/>
</dbReference>
<evidence type="ECO:0000313" key="4">
    <source>
        <dbReference type="Proteomes" id="UP001480955"/>
    </source>
</evidence>
<gene>
    <name evidence="3" type="ORF">ABS772_09815</name>
</gene>
<dbReference type="InterPro" id="IPR000286">
    <property type="entry name" value="HDACs"/>
</dbReference>
<dbReference type="PANTHER" id="PTHR10625:SF10">
    <property type="entry name" value="HISTONE DEACETYLASE HDAC1"/>
    <property type="match status" value="1"/>
</dbReference>
<dbReference type="Gene3D" id="3.40.800.20">
    <property type="entry name" value="Histone deacetylase domain"/>
    <property type="match status" value="1"/>
</dbReference>
<comment type="similarity">
    <text evidence="1">Belongs to the histone deacetylase family.</text>
</comment>
<protein>
    <submittedName>
        <fullName evidence="3">Histone deacetylase family protein</fullName>
    </submittedName>
</protein>
<name>A0ABV1QLD0_9HYPH</name>
<sequence>MSTLYVTHPSAVEHVVPTGHPERPARMQAVESALENERFAALVRSHAPKAEASVAELAHPASYVEAIVAASPDEGFFQIDGDTLMSPGTLNTCLHAIGGSNHAVDSVMKGECANAFVAMRPPGHHAELTRAMGFCLFNHAAIAVRHAQKAFGATRVALVDWDVHHGNGSQDIFWSDKSVLYASTHQMPLFPGTGSTGERGDHDTIVNAPLSAFDGSEIFREAFEARILPRLDAFAPDLIVISAGFDAHKLDPLANIQLEEADFGWATRRLMEVADRHAKGRVVSILEGGYSLDGLARSVAAHVDALMGR</sequence>
<evidence type="ECO:0000256" key="1">
    <source>
        <dbReference type="ARBA" id="ARBA00005947"/>
    </source>
</evidence>
<dbReference type="EMBL" id="JBELQE010000057">
    <property type="protein sequence ID" value="MER2250204.1"/>
    <property type="molecule type" value="Genomic_DNA"/>
</dbReference>
<evidence type="ECO:0000313" key="3">
    <source>
        <dbReference type="EMBL" id="MER2250204.1"/>
    </source>
</evidence>
<evidence type="ECO:0000259" key="2">
    <source>
        <dbReference type="Pfam" id="PF00850"/>
    </source>
</evidence>
<dbReference type="PRINTS" id="PR01270">
    <property type="entry name" value="HDASUPER"/>
</dbReference>
<proteinExistence type="inferred from homology"/>
<dbReference type="RefSeq" id="WP_350394147.1">
    <property type="nucleotide sequence ID" value="NZ_JBELQE010000057.1"/>
</dbReference>
<dbReference type="InterPro" id="IPR023696">
    <property type="entry name" value="Ureohydrolase_dom_sf"/>
</dbReference>